<proteinExistence type="predicted"/>
<feature type="non-terminal residue" evidence="1">
    <location>
        <position position="1"/>
    </location>
</feature>
<evidence type="ECO:0000313" key="2">
    <source>
        <dbReference type="Proteomes" id="UP000671828"/>
    </source>
</evidence>
<evidence type="ECO:0000313" key="1">
    <source>
        <dbReference type="EMBL" id="QTR04597.1"/>
    </source>
</evidence>
<organism evidence="1 2">
    <name type="scientific">Saccharothrix algeriensis</name>
    <dbReference type="NCBI Taxonomy" id="173560"/>
    <lineage>
        <taxon>Bacteria</taxon>
        <taxon>Bacillati</taxon>
        <taxon>Actinomycetota</taxon>
        <taxon>Actinomycetes</taxon>
        <taxon>Pseudonocardiales</taxon>
        <taxon>Pseudonocardiaceae</taxon>
        <taxon>Saccharothrix</taxon>
    </lineage>
</organism>
<dbReference type="EMBL" id="CP072788">
    <property type="protein sequence ID" value="QTR04597.1"/>
    <property type="molecule type" value="Genomic_DNA"/>
</dbReference>
<dbReference type="AlphaFoldDB" id="A0A8T8I1N7"/>
<gene>
    <name evidence="1" type="ORF">J7S33_07005</name>
</gene>
<protein>
    <submittedName>
        <fullName evidence="1">Uncharacterized protein</fullName>
    </submittedName>
</protein>
<dbReference type="Proteomes" id="UP000671828">
    <property type="component" value="Chromosome"/>
</dbReference>
<name>A0A8T8I1N7_9PSEU</name>
<sequence>VDYDEVSAHSRDLGRLVGLARALTPHPSGEPAQRVLLDPQRALLRNTLARLIKKPPVFVADRLIR</sequence>
<accession>A0A8T8I1N7</accession>
<reference evidence="1" key="1">
    <citation type="submission" date="2021-04" db="EMBL/GenBank/DDBJ databases">
        <title>Saccharothrix algeriensis WGS.</title>
        <authorList>
            <person name="Stuskova K."/>
            <person name="Hakalova E."/>
            <person name="Tebbal A.B."/>
            <person name="Eichmeier A."/>
        </authorList>
    </citation>
    <scope>NUCLEOTIDE SEQUENCE</scope>
    <source>
        <strain evidence="1">NRRL B-24137</strain>
    </source>
</reference>
<feature type="non-terminal residue" evidence="1">
    <location>
        <position position="65"/>
    </location>
</feature>